<dbReference type="Gene3D" id="3.40.50.1820">
    <property type="entry name" value="alpha/beta hydrolase"/>
    <property type="match status" value="1"/>
</dbReference>
<proteinExistence type="predicted"/>
<evidence type="ECO:0000259" key="2">
    <source>
        <dbReference type="Pfam" id="PF20434"/>
    </source>
</evidence>
<evidence type="ECO:0000313" key="7">
    <source>
        <dbReference type="Proteomes" id="UP000095709"/>
    </source>
</evidence>
<evidence type="ECO:0000313" key="4">
    <source>
        <dbReference type="EMBL" id="CUP97137.1"/>
    </source>
</evidence>
<evidence type="ECO:0000313" key="6">
    <source>
        <dbReference type="Proteomes" id="UP000095706"/>
    </source>
</evidence>
<dbReference type="Pfam" id="PF20434">
    <property type="entry name" value="BD-FAE"/>
    <property type="match status" value="1"/>
</dbReference>
<dbReference type="EC" id="3.1.1.-" evidence="3"/>
<dbReference type="RefSeq" id="WP_055227855.1">
    <property type="nucleotide sequence ID" value="NZ_CYYV01000008.1"/>
</dbReference>
<dbReference type="SUPFAM" id="SSF53474">
    <property type="entry name" value="alpha/beta-Hydrolases"/>
    <property type="match status" value="1"/>
</dbReference>
<evidence type="ECO:0000313" key="5">
    <source>
        <dbReference type="EMBL" id="MBN2952111.1"/>
    </source>
</evidence>
<dbReference type="InterPro" id="IPR049492">
    <property type="entry name" value="BD-FAE-like_dom"/>
</dbReference>
<dbReference type="InterPro" id="IPR050300">
    <property type="entry name" value="GDXG_lipolytic_enzyme"/>
</dbReference>
<dbReference type="EMBL" id="CZAL01000026">
    <property type="protein sequence ID" value="CUP97137.1"/>
    <property type="molecule type" value="Genomic_DNA"/>
</dbReference>
<keyword evidence="1 3" id="KW-0378">Hydrolase</keyword>
<dbReference type="PANTHER" id="PTHR48081">
    <property type="entry name" value="AB HYDROLASE SUPERFAMILY PROTEIN C4A8.06C"/>
    <property type="match status" value="1"/>
</dbReference>
<protein>
    <submittedName>
        <fullName evidence="3">Acetyl esterase</fullName>
        <ecNumber evidence="3">3.1.1.-</ecNumber>
    </submittedName>
    <submittedName>
        <fullName evidence="5">Alpha/beta hydrolase</fullName>
    </submittedName>
</protein>
<dbReference type="AlphaFoldDB" id="A0A174EQD7"/>
<name>A0A174EQD7_9FIRM</name>
<accession>A0A174EQD7</accession>
<dbReference type="Proteomes" id="UP000095709">
    <property type="component" value="Unassembled WGS sequence"/>
</dbReference>
<dbReference type="Proteomes" id="UP000737612">
    <property type="component" value="Unassembled WGS sequence"/>
</dbReference>
<feature type="domain" description="BD-FAE-like" evidence="2">
    <location>
        <begin position="38"/>
        <end position="241"/>
    </location>
</feature>
<dbReference type="GO" id="GO:0016787">
    <property type="term" value="F:hydrolase activity"/>
    <property type="evidence" value="ECO:0007669"/>
    <property type="project" value="UniProtKB-KW"/>
</dbReference>
<gene>
    <name evidence="3" type="primary">aes</name>
    <name evidence="3" type="ORF">ERS852406_01894</name>
    <name evidence="4" type="ORF">ERS852498_03291</name>
    <name evidence="5" type="ORF">JTJ23_00615</name>
</gene>
<evidence type="ECO:0000256" key="1">
    <source>
        <dbReference type="ARBA" id="ARBA00022801"/>
    </source>
</evidence>
<dbReference type="InterPro" id="IPR029058">
    <property type="entry name" value="AB_hydrolase_fold"/>
</dbReference>
<dbReference type="EMBL" id="CYYV01000008">
    <property type="protein sequence ID" value="CUO40044.1"/>
    <property type="molecule type" value="Genomic_DNA"/>
</dbReference>
<organism evidence="3 6">
    <name type="scientific">Fusicatenibacter saccharivorans</name>
    <dbReference type="NCBI Taxonomy" id="1150298"/>
    <lineage>
        <taxon>Bacteria</taxon>
        <taxon>Bacillati</taxon>
        <taxon>Bacillota</taxon>
        <taxon>Clostridia</taxon>
        <taxon>Lachnospirales</taxon>
        <taxon>Lachnospiraceae</taxon>
        <taxon>Fusicatenibacter</taxon>
    </lineage>
</organism>
<evidence type="ECO:0000313" key="3">
    <source>
        <dbReference type="EMBL" id="CUO40044.1"/>
    </source>
</evidence>
<dbReference type="PANTHER" id="PTHR48081:SF13">
    <property type="entry name" value="ALPHA_BETA HYDROLASE"/>
    <property type="match status" value="1"/>
</dbReference>
<sequence>MRRRIQVEAEKPQFCVTTGITFAQADAWFGNTVQDLKLDLIYPRDNTRKYPCVVWICGGAWIQMDRSAHLAYLSVLAHQGFVVASVEYRTSNEAKFPAPLQDVKAGIRYLRAHADRFNIDPDRIGVMGESAGGYLTCMAALATDPVYDVGENLEYSSAVQAACPWYPPTDFRGFQYSDPEQCAASPESLLMGKNVMRHPEEALACCPVSFVTKAAPPFLIIHGEDDHTVPFGQGEELHDELEKAGCDVTLLSIEDADHADLHFFQKEVWDEICAFFRAKL</sequence>
<dbReference type="EMBL" id="JAFHBD010000002">
    <property type="protein sequence ID" value="MBN2952111.1"/>
    <property type="molecule type" value="Genomic_DNA"/>
</dbReference>
<reference evidence="6 7" key="1">
    <citation type="submission" date="2015-09" db="EMBL/GenBank/DDBJ databases">
        <authorList>
            <consortium name="Pathogen Informatics"/>
        </authorList>
    </citation>
    <scope>NUCLEOTIDE SEQUENCE [LARGE SCALE GENOMIC DNA]</scope>
    <source>
        <strain evidence="3 6">2789STDY5608849</strain>
        <strain evidence="4 7">2789STDY5834885</strain>
    </source>
</reference>
<reference evidence="5" key="2">
    <citation type="submission" date="2021-02" db="EMBL/GenBank/DDBJ databases">
        <title>Metagenome-assembled genomes from human diarrheal sample B26.</title>
        <authorList>
            <person name="Ateba T.P."/>
            <person name="Alayande K.A."/>
            <person name="Mwanza M."/>
        </authorList>
    </citation>
    <scope>NUCLEOTIDE SEQUENCE</scope>
    <source>
        <strain evidence="5">06WH</strain>
    </source>
</reference>
<dbReference type="Proteomes" id="UP000095706">
    <property type="component" value="Unassembled WGS sequence"/>
</dbReference>